<dbReference type="Gene3D" id="3.30.420.210">
    <property type="entry name" value="SEP domain"/>
    <property type="match status" value="1"/>
</dbReference>
<dbReference type="PANTHER" id="PTHR23333:SF20">
    <property type="entry name" value="NSFL1 COFACTOR P47"/>
    <property type="match status" value="1"/>
</dbReference>
<protein>
    <submittedName>
        <fullName evidence="5">Uncharacterized protein</fullName>
    </submittedName>
</protein>
<dbReference type="Gene3D" id="1.10.8.10">
    <property type="entry name" value="DNA helicase RuvA subunit, C-terminal domain"/>
    <property type="match status" value="1"/>
</dbReference>
<dbReference type="CDD" id="cd01770">
    <property type="entry name" value="UBX_UBXN2"/>
    <property type="match status" value="1"/>
</dbReference>
<dbReference type="GO" id="GO:0061025">
    <property type="term" value="P:membrane fusion"/>
    <property type="evidence" value="ECO:0007669"/>
    <property type="project" value="TreeGrafter"/>
</dbReference>
<keyword evidence="6" id="KW-1185">Reference proteome</keyword>
<keyword evidence="1" id="KW-0833">Ubl conjugation pathway</keyword>
<feature type="domain" description="SEP" evidence="4">
    <location>
        <begin position="211"/>
        <end position="276"/>
    </location>
</feature>
<evidence type="ECO:0000256" key="1">
    <source>
        <dbReference type="ARBA" id="ARBA00022786"/>
    </source>
</evidence>
<accession>A0AAD5XA52</accession>
<dbReference type="Pfam" id="PF14555">
    <property type="entry name" value="UBA_4"/>
    <property type="match status" value="1"/>
</dbReference>
<dbReference type="SUPFAM" id="SSF46934">
    <property type="entry name" value="UBA-like"/>
    <property type="match status" value="1"/>
</dbReference>
<dbReference type="Pfam" id="PF08059">
    <property type="entry name" value="SEP"/>
    <property type="match status" value="1"/>
</dbReference>
<dbReference type="CDD" id="cd14348">
    <property type="entry name" value="UBA_p47"/>
    <property type="match status" value="1"/>
</dbReference>
<organism evidence="5 6">
    <name type="scientific">Rhizophlyctis rosea</name>
    <dbReference type="NCBI Taxonomy" id="64517"/>
    <lineage>
        <taxon>Eukaryota</taxon>
        <taxon>Fungi</taxon>
        <taxon>Fungi incertae sedis</taxon>
        <taxon>Chytridiomycota</taxon>
        <taxon>Chytridiomycota incertae sedis</taxon>
        <taxon>Chytridiomycetes</taxon>
        <taxon>Rhizophlyctidales</taxon>
        <taxon>Rhizophlyctidaceae</taxon>
        <taxon>Rhizophlyctis</taxon>
    </lineage>
</organism>
<dbReference type="GO" id="GO:0005634">
    <property type="term" value="C:nucleus"/>
    <property type="evidence" value="ECO:0007669"/>
    <property type="project" value="TreeGrafter"/>
</dbReference>
<dbReference type="AlphaFoldDB" id="A0AAD5XA52"/>
<evidence type="ECO:0000259" key="4">
    <source>
        <dbReference type="PROSITE" id="PS51399"/>
    </source>
</evidence>
<evidence type="ECO:0000256" key="2">
    <source>
        <dbReference type="SAM" id="MobiDB-lite"/>
    </source>
</evidence>
<dbReference type="InterPro" id="IPR012989">
    <property type="entry name" value="SEP_domain"/>
</dbReference>
<feature type="region of interest" description="Disordered" evidence="2">
    <location>
        <begin position="51"/>
        <end position="212"/>
    </location>
</feature>
<feature type="domain" description="UBX" evidence="3">
    <location>
        <begin position="325"/>
        <end position="402"/>
    </location>
</feature>
<feature type="compositionally biased region" description="Low complexity" evidence="2">
    <location>
        <begin position="81"/>
        <end position="104"/>
    </location>
</feature>
<evidence type="ECO:0000313" key="6">
    <source>
        <dbReference type="Proteomes" id="UP001212841"/>
    </source>
</evidence>
<dbReference type="Proteomes" id="UP001212841">
    <property type="component" value="Unassembled WGS sequence"/>
</dbReference>
<dbReference type="GO" id="GO:0043130">
    <property type="term" value="F:ubiquitin binding"/>
    <property type="evidence" value="ECO:0007669"/>
    <property type="project" value="TreeGrafter"/>
</dbReference>
<dbReference type="InterPro" id="IPR009060">
    <property type="entry name" value="UBA-like_sf"/>
</dbReference>
<feature type="compositionally biased region" description="Low complexity" evidence="2">
    <location>
        <begin position="62"/>
        <end position="72"/>
    </location>
</feature>
<comment type="caution">
    <text evidence="5">The sequence shown here is derived from an EMBL/GenBank/DDBJ whole genome shotgun (WGS) entry which is preliminary data.</text>
</comment>
<dbReference type="Pfam" id="PF00789">
    <property type="entry name" value="UBX"/>
    <property type="match status" value="1"/>
</dbReference>
<reference evidence="5" key="1">
    <citation type="submission" date="2020-05" db="EMBL/GenBank/DDBJ databases">
        <title>Phylogenomic resolution of chytrid fungi.</title>
        <authorList>
            <person name="Stajich J.E."/>
            <person name="Amses K."/>
            <person name="Simmons R."/>
            <person name="Seto K."/>
            <person name="Myers J."/>
            <person name="Bonds A."/>
            <person name="Quandt C.A."/>
            <person name="Barry K."/>
            <person name="Liu P."/>
            <person name="Grigoriev I."/>
            <person name="Longcore J.E."/>
            <person name="James T.Y."/>
        </authorList>
    </citation>
    <scope>NUCLEOTIDE SEQUENCE</scope>
    <source>
        <strain evidence="5">JEL0318</strain>
    </source>
</reference>
<dbReference type="Gene3D" id="3.10.20.90">
    <property type="entry name" value="Phosphatidylinositol 3-kinase Catalytic Subunit, Chain A, domain 1"/>
    <property type="match status" value="1"/>
</dbReference>
<dbReference type="FunFam" id="3.10.20.90:FF:000179">
    <property type="entry name" value="Plant UBX domain-containing protein 4"/>
    <property type="match status" value="1"/>
</dbReference>
<dbReference type="SMART" id="SM00166">
    <property type="entry name" value="UBX"/>
    <property type="match status" value="1"/>
</dbReference>
<feature type="region of interest" description="Disordered" evidence="2">
    <location>
        <begin position="272"/>
        <end position="328"/>
    </location>
</feature>
<dbReference type="GO" id="GO:0007030">
    <property type="term" value="P:Golgi organization"/>
    <property type="evidence" value="ECO:0007669"/>
    <property type="project" value="TreeGrafter"/>
</dbReference>
<dbReference type="SUPFAM" id="SSF54236">
    <property type="entry name" value="Ubiquitin-like"/>
    <property type="match status" value="1"/>
</dbReference>
<dbReference type="PROSITE" id="PS50033">
    <property type="entry name" value="UBX"/>
    <property type="match status" value="1"/>
</dbReference>
<dbReference type="SMART" id="SM00553">
    <property type="entry name" value="SEP"/>
    <property type="match status" value="1"/>
</dbReference>
<gene>
    <name evidence="5" type="ORF">HK097_000556</name>
</gene>
<dbReference type="FunFam" id="3.30.420.210:FF:000002">
    <property type="entry name" value="UBX domain-containing protein 1"/>
    <property type="match status" value="1"/>
</dbReference>
<dbReference type="GO" id="GO:0031468">
    <property type="term" value="P:nuclear membrane reassembly"/>
    <property type="evidence" value="ECO:0007669"/>
    <property type="project" value="TreeGrafter"/>
</dbReference>
<proteinExistence type="predicted"/>
<dbReference type="InterPro" id="IPR029071">
    <property type="entry name" value="Ubiquitin-like_domsf"/>
</dbReference>
<name>A0AAD5XA52_9FUNG</name>
<dbReference type="InterPro" id="IPR001012">
    <property type="entry name" value="UBX_dom"/>
</dbReference>
<dbReference type="GO" id="GO:0000045">
    <property type="term" value="P:autophagosome assembly"/>
    <property type="evidence" value="ECO:0007669"/>
    <property type="project" value="TreeGrafter"/>
</dbReference>
<sequence length="404" mass="42343">MASQNEKSLEDFQALTGCSQDQAHFWLDANNWDLQNASAGYFQSLDDATAAPSVAGGANSEPAASGPFSGAGPFAGGGPYQGSSSSQSKSKKSGGTSSSSSQIKSLRDLHSGEEDESSDEDDGHQNFFAGGEKSGVMMQGGPKKPNGPQDLIKDIIQKAANAGPAPDDFQKSNKPKFFGGSGYRLGSEDEPEAGPSAPAVQPTPGPPTTEPVERHLTFWRNGFSIEDGPLRPYDAPESQEFLRAINSGRAPTALLNVAYDQPVEVKVAHKLQEDYTPPPKKPAAPFSGSGQRLGAVTPDSAPASQAPATAPAPTNAPTGAFSVDESQPTTSIQIRLADGTRLVAKFNHTHTVADLRRFINASRSGEAARNYVLQTTFPVKVLTDDAASIKDAGLLNAVVAQRYA</sequence>
<dbReference type="EMBL" id="JADGJD010000011">
    <property type="protein sequence ID" value="KAJ3057092.1"/>
    <property type="molecule type" value="Genomic_DNA"/>
</dbReference>
<dbReference type="PROSITE" id="PS51399">
    <property type="entry name" value="SEP"/>
    <property type="match status" value="1"/>
</dbReference>
<dbReference type="PANTHER" id="PTHR23333">
    <property type="entry name" value="UBX DOMAIN CONTAINING PROTEIN"/>
    <property type="match status" value="1"/>
</dbReference>
<evidence type="ECO:0000313" key="5">
    <source>
        <dbReference type="EMBL" id="KAJ3057092.1"/>
    </source>
</evidence>
<feature type="compositionally biased region" description="Low complexity" evidence="2">
    <location>
        <begin position="297"/>
        <end position="320"/>
    </location>
</feature>
<evidence type="ECO:0000259" key="3">
    <source>
        <dbReference type="PROSITE" id="PS50033"/>
    </source>
</evidence>
<dbReference type="InterPro" id="IPR036241">
    <property type="entry name" value="NSFL1C_SEP_dom_sf"/>
</dbReference>
<dbReference type="SUPFAM" id="SSF102848">
    <property type="entry name" value="NSFL1 (p97 ATPase) cofactor p47, SEP domain"/>
    <property type="match status" value="1"/>
</dbReference>
<dbReference type="GO" id="GO:0043161">
    <property type="term" value="P:proteasome-mediated ubiquitin-dependent protein catabolic process"/>
    <property type="evidence" value="ECO:0007669"/>
    <property type="project" value="TreeGrafter"/>
</dbReference>
<feature type="compositionally biased region" description="Acidic residues" evidence="2">
    <location>
        <begin position="113"/>
        <end position="122"/>
    </location>
</feature>
<dbReference type="GO" id="GO:0005829">
    <property type="term" value="C:cytosol"/>
    <property type="evidence" value="ECO:0007669"/>
    <property type="project" value="TreeGrafter"/>
</dbReference>